<proteinExistence type="predicted"/>
<reference evidence="1" key="2">
    <citation type="journal article" date="2015" name="Data Brief">
        <title>Shoot transcriptome of the giant reed, Arundo donax.</title>
        <authorList>
            <person name="Barrero R.A."/>
            <person name="Guerrero F.D."/>
            <person name="Moolhuijzen P."/>
            <person name="Goolsby J.A."/>
            <person name="Tidwell J."/>
            <person name="Bellgard S.E."/>
            <person name="Bellgard M.I."/>
        </authorList>
    </citation>
    <scope>NUCLEOTIDE SEQUENCE</scope>
    <source>
        <tissue evidence="1">Shoot tissue taken approximately 20 cm above the soil surface</tissue>
    </source>
</reference>
<dbReference type="EMBL" id="GBRH01224136">
    <property type="protein sequence ID" value="JAD73759.1"/>
    <property type="molecule type" value="Transcribed_RNA"/>
</dbReference>
<organism evidence="1">
    <name type="scientific">Arundo donax</name>
    <name type="common">Giant reed</name>
    <name type="synonym">Donax arundinaceus</name>
    <dbReference type="NCBI Taxonomy" id="35708"/>
    <lineage>
        <taxon>Eukaryota</taxon>
        <taxon>Viridiplantae</taxon>
        <taxon>Streptophyta</taxon>
        <taxon>Embryophyta</taxon>
        <taxon>Tracheophyta</taxon>
        <taxon>Spermatophyta</taxon>
        <taxon>Magnoliopsida</taxon>
        <taxon>Liliopsida</taxon>
        <taxon>Poales</taxon>
        <taxon>Poaceae</taxon>
        <taxon>PACMAD clade</taxon>
        <taxon>Arundinoideae</taxon>
        <taxon>Arundineae</taxon>
        <taxon>Arundo</taxon>
    </lineage>
</organism>
<accession>A0A0A9CBT1</accession>
<protein>
    <submittedName>
        <fullName evidence="1">Uncharacterized protein</fullName>
    </submittedName>
</protein>
<name>A0A0A9CBT1_ARUDO</name>
<evidence type="ECO:0000313" key="1">
    <source>
        <dbReference type="EMBL" id="JAD73759.1"/>
    </source>
</evidence>
<sequence length="9" mass="1020">MWCAGPLRS</sequence>
<reference evidence="1" key="1">
    <citation type="submission" date="2014-09" db="EMBL/GenBank/DDBJ databases">
        <authorList>
            <person name="Magalhaes I.L.F."/>
            <person name="Oliveira U."/>
            <person name="Santos F.R."/>
            <person name="Vidigal T.H.D.A."/>
            <person name="Brescovit A.D."/>
            <person name="Santos A.J."/>
        </authorList>
    </citation>
    <scope>NUCLEOTIDE SEQUENCE</scope>
    <source>
        <tissue evidence="1">Shoot tissue taken approximately 20 cm above the soil surface</tissue>
    </source>
</reference>